<dbReference type="EMBL" id="JBEXAC010000001">
    <property type="protein sequence ID" value="MET6997196.1"/>
    <property type="molecule type" value="Genomic_DNA"/>
</dbReference>
<keyword evidence="2" id="KW-1185">Reference proteome</keyword>
<protein>
    <submittedName>
        <fullName evidence="1">DUF4252 domain-containing protein</fullName>
    </submittedName>
</protein>
<name>A0ABV2T2D8_9BACT</name>
<proteinExistence type="predicted"/>
<dbReference type="Pfam" id="PF14060">
    <property type="entry name" value="DUF4252"/>
    <property type="match status" value="1"/>
</dbReference>
<accession>A0ABV2T2D8</accession>
<comment type="caution">
    <text evidence="1">The sequence shown here is derived from an EMBL/GenBank/DDBJ whole genome shotgun (WGS) entry which is preliminary data.</text>
</comment>
<gene>
    <name evidence="1" type="ORF">ABR189_07435</name>
</gene>
<reference evidence="1 2" key="1">
    <citation type="submission" date="2024-06" db="EMBL/GenBank/DDBJ databases">
        <title>Chitinophaga defluvii sp. nov., isolated from municipal sewage.</title>
        <authorList>
            <person name="Zhang L."/>
        </authorList>
    </citation>
    <scope>NUCLEOTIDE SEQUENCE [LARGE SCALE GENOMIC DNA]</scope>
    <source>
        <strain evidence="1 2">H8</strain>
    </source>
</reference>
<dbReference type="InterPro" id="IPR025348">
    <property type="entry name" value="DUF4252"/>
</dbReference>
<dbReference type="RefSeq" id="WP_354659835.1">
    <property type="nucleotide sequence ID" value="NZ_JBEXAC010000001.1"/>
</dbReference>
<evidence type="ECO:0000313" key="2">
    <source>
        <dbReference type="Proteomes" id="UP001549749"/>
    </source>
</evidence>
<sequence length="188" mass="21163">MKRTVAFTIIGLLFLAGHAAFAQEKILREFRNAHRGEGETFTLGLSFVPLKLASWIIPADAIDEESGVSIKHIVRKIRSLKVYTIEMKDRQISSEDIYNLKQKLIRKAGFESLMEVRDKGSVVHILNKGRADEIGNLVMLVQDNKEMVMVNLHTSLKMEDLNALIRHVSDHKVNPAANNSISLNITTD</sequence>
<dbReference type="Proteomes" id="UP001549749">
    <property type="component" value="Unassembled WGS sequence"/>
</dbReference>
<organism evidence="1 2">
    <name type="scientific">Chitinophaga defluvii</name>
    <dbReference type="NCBI Taxonomy" id="3163343"/>
    <lineage>
        <taxon>Bacteria</taxon>
        <taxon>Pseudomonadati</taxon>
        <taxon>Bacteroidota</taxon>
        <taxon>Chitinophagia</taxon>
        <taxon>Chitinophagales</taxon>
        <taxon>Chitinophagaceae</taxon>
        <taxon>Chitinophaga</taxon>
    </lineage>
</organism>
<evidence type="ECO:0000313" key="1">
    <source>
        <dbReference type="EMBL" id="MET6997196.1"/>
    </source>
</evidence>